<proteinExistence type="inferred from homology"/>
<dbReference type="InterPro" id="IPR031100">
    <property type="entry name" value="LOG_fam"/>
</dbReference>
<keyword evidence="4" id="KW-1185">Reference proteome</keyword>
<dbReference type="Pfam" id="PF03641">
    <property type="entry name" value="Lysine_decarbox"/>
    <property type="match status" value="1"/>
</dbReference>
<comment type="catalytic activity">
    <reaction evidence="1">
        <text>AMP + H2O = D-ribose 5-phosphate + adenine</text>
        <dbReference type="Rhea" id="RHEA:20129"/>
        <dbReference type="ChEBI" id="CHEBI:15377"/>
        <dbReference type="ChEBI" id="CHEBI:16708"/>
        <dbReference type="ChEBI" id="CHEBI:78346"/>
        <dbReference type="ChEBI" id="CHEBI:456215"/>
        <dbReference type="EC" id="3.2.2.4"/>
    </reaction>
</comment>
<evidence type="ECO:0000313" key="4">
    <source>
        <dbReference type="Proteomes" id="UP000011721"/>
    </source>
</evidence>
<sequence length="227" mass="25531">MVKEERRRVARESKYCLDNDVVGDSWRMFRIMGEFVEGFDSMSAINVPTVTIYGSARTPKEHPWYKLTEQIAAGLAREGYGVITGGGPGLMEAANKGADEAGGISVGLNIALPHEQEPNPYANMSIQFKYFFVRKVMFMKYSMAFICMPGGFGSLDELFESLTLIQTQRIEPFPIILVGSSFWGGLIDWLKEQFLSNGTISKTDLDLIYIMDDPLEVVDFIKRRIVL</sequence>
<organism evidence="3 4">
    <name type="scientific">Desulfocapsa sulfexigens (strain DSM 10523 / SB164P1)</name>
    <dbReference type="NCBI Taxonomy" id="1167006"/>
    <lineage>
        <taxon>Bacteria</taxon>
        <taxon>Pseudomonadati</taxon>
        <taxon>Thermodesulfobacteriota</taxon>
        <taxon>Desulfobulbia</taxon>
        <taxon>Desulfobulbales</taxon>
        <taxon>Desulfocapsaceae</taxon>
        <taxon>Desulfocapsa</taxon>
    </lineage>
</organism>
<comment type="similarity">
    <text evidence="2">Belongs to the LOG family.</text>
</comment>
<dbReference type="GO" id="GO:0008714">
    <property type="term" value="F:AMP nucleosidase activity"/>
    <property type="evidence" value="ECO:0007669"/>
    <property type="project" value="UniProtKB-EC"/>
</dbReference>
<dbReference type="HOGENOM" id="CLU_058336_0_4_7"/>
<name>M1P8M8_DESSD</name>
<dbReference type="Proteomes" id="UP000011721">
    <property type="component" value="Chromosome"/>
</dbReference>
<dbReference type="PATRIC" id="fig|1167006.5.peg.3575"/>
<dbReference type="Gene3D" id="3.40.50.450">
    <property type="match status" value="1"/>
</dbReference>
<dbReference type="SUPFAM" id="SSF102405">
    <property type="entry name" value="MCP/YpsA-like"/>
    <property type="match status" value="1"/>
</dbReference>
<dbReference type="OrthoDB" id="9801098at2"/>
<protein>
    <recommendedName>
        <fullName evidence="2">Cytokinin riboside 5'-monophosphate phosphoribohydrolase</fullName>
        <ecNumber evidence="2">3.2.2.n1</ecNumber>
    </recommendedName>
</protein>
<keyword evidence="2" id="KW-0203">Cytokinin biosynthesis</keyword>
<accession>M1P8M8</accession>
<dbReference type="InterPro" id="IPR052341">
    <property type="entry name" value="LOG_family_nucleotidases"/>
</dbReference>
<evidence type="ECO:0000313" key="3">
    <source>
        <dbReference type="EMBL" id="AGF79838.1"/>
    </source>
</evidence>
<evidence type="ECO:0000256" key="2">
    <source>
        <dbReference type="RuleBase" id="RU363015"/>
    </source>
</evidence>
<dbReference type="KEGG" id="dsf:UWK_03311"/>
<gene>
    <name evidence="3" type="ordered locus">UWK_03311</name>
</gene>
<dbReference type="AlphaFoldDB" id="M1P8M8"/>
<dbReference type="RefSeq" id="WP_015405522.1">
    <property type="nucleotide sequence ID" value="NC_020304.1"/>
</dbReference>
<dbReference type="STRING" id="1167006.UWK_03311"/>
<dbReference type="PANTHER" id="PTHR43393">
    <property type="entry name" value="CYTOKININ RIBOSIDE 5'-MONOPHOSPHATE PHOSPHORIBOHYDROLASE"/>
    <property type="match status" value="1"/>
</dbReference>
<dbReference type="GO" id="GO:0005829">
    <property type="term" value="C:cytosol"/>
    <property type="evidence" value="ECO:0007669"/>
    <property type="project" value="TreeGrafter"/>
</dbReference>
<evidence type="ECO:0000256" key="1">
    <source>
        <dbReference type="ARBA" id="ARBA00000274"/>
    </source>
</evidence>
<keyword evidence="2" id="KW-0378">Hydrolase</keyword>
<dbReference type="EMBL" id="CP003985">
    <property type="protein sequence ID" value="AGF79838.1"/>
    <property type="molecule type" value="Genomic_DNA"/>
</dbReference>
<dbReference type="GO" id="GO:0009691">
    <property type="term" value="P:cytokinin biosynthetic process"/>
    <property type="evidence" value="ECO:0007669"/>
    <property type="project" value="UniProtKB-UniRule"/>
</dbReference>
<dbReference type="eggNOG" id="COG1611">
    <property type="taxonomic scope" value="Bacteria"/>
</dbReference>
<dbReference type="EC" id="3.2.2.n1" evidence="2"/>
<dbReference type="PANTHER" id="PTHR43393:SF3">
    <property type="entry name" value="LYSINE DECARBOXYLASE-LIKE PROTEIN"/>
    <property type="match status" value="1"/>
</dbReference>
<reference evidence="4" key="1">
    <citation type="journal article" date="2013" name="Stand. Genomic Sci.">
        <title>Complete genome sequence of Desulfocapsa sulfexigens, a marine deltaproteobacterium specialized in disproportionating inorganic sulfur compounds.</title>
        <authorList>
            <person name="Finster K.W."/>
            <person name="Kjeldsen K.U."/>
            <person name="Kube M."/>
            <person name="Reinhardt R."/>
            <person name="Mussmann M."/>
            <person name="Amann R."/>
            <person name="Schreiber L."/>
        </authorList>
    </citation>
    <scope>NUCLEOTIDE SEQUENCE [LARGE SCALE GENOMIC DNA]</scope>
    <source>
        <strain evidence="4">DSM 10523 / SB164P1</strain>
    </source>
</reference>
<dbReference type="InterPro" id="IPR005269">
    <property type="entry name" value="LOG"/>
</dbReference>
<dbReference type="NCBIfam" id="TIGR00730">
    <property type="entry name" value="Rossman fold protein, TIGR00730 family"/>
    <property type="match status" value="1"/>
</dbReference>